<evidence type="ECO:0000313" key="2">
    <source>
        <dbReference type="EMBL" id="JAP93199.1"/>
    </source>
</evidence>
<dbReference type="InterPro" id="IPR051291">
    <property type="entry name" value="CIMAP"/>
</dbReference>
<accession>A0A146KCX0</accession>
<feature type="non-terminal residue" evidence="2">
    <location>
        <position position="1"/>
    </location>
</feature>
<dbReference type="EMBL" id="GDID01003407">
    <property type="protein sequence ID" value="JAP93199.1"/>
    <property type="molecule type" value="Transcribed_RNA"/>
</dbReference>
<sequence>KSSKQLNKSIDDIAIESPGPLSYSPSVPHMTPPKFSISLKMSPPKQTVSPGPAQYETNKSTFSTIKMTAGPRYKPIEFFTKGPGPADYTVVQKSSSPTFSISPKQDKLESKIDVRPSPVQYNTVSPKRNAPSFSFSKQARTKPATVSPGPGAYTTIDQHEKIMFSMRDKIKDVEPEIAKRTKLGPGTYTSTQKEPVQGGYIGNKLKHGLTTNVTIK</sequence>
<feature type="region of interest" description="Disordered" evidence="1">
    <location>
        <begin position="1"/>
        <end position="59"/>
    </location>
</feature>
<protein>
    <submittedName>
        <fullName evidence="2">H-SHIPPO 1</fullName>
    </submittedName>
</protein>
<feature type="region of interest" description="Disordered" evidence="1">
    <location>
        <begin position="118"/>
        <end position="154"/>
    </location>
</feature>
<feature type="compositionally biased region" description="Polar residues" evidence="1">
    <location>
        <begin position="44"/>
        <end position="59"/>
    </location>
</feature>
<evidence type="ECO:0000256" key="1">
    <source>
        <dbReference type="SAM" id="MobiDB-lite"/>
    </source>
</evidence>
<dbReference type="Pfam" id="PF07004">
    <property type="entry name" value="SHIPPO-rpt"/>
    <property type="match status" value="3"/>
</dbReference>
<feature type="compositionally biased region" description="Polar residues" evidence="1">
    <location>
        <begin position="119"/>
        <end position="138"/>
    </location>
</feature>
<dbReference type="InterPro" id="IPR010736">
    <property type="entry name" value="SHIPPO-rpt"/>
</dbReference>
<proteinExistence type="predicted"/>
<gene>
    <name evidence="2" type="ORF">TPC1_14611</name>
</gene>
<dbReference type="PANTHER" id="PTHR21580">
    <property type="entry name" value="SHIPPO-1-RELATED"/>
    <property type="match status" value="1"/>
</dbReference>
<dbReference type="AlphaFoldDB" id="A0A146KCX0"/>
<name>A0A146KCX0_9EUKA</name>
<organism evidence="2">
    <name type="scientific">Trepomonas sp. PC1</name>
    <dbReference type="NCBI Taxonomy" id="1076344"/>
    <lineage>
        <taxon>Eukaryota</taxon>
        <taxon>Metamonada</taxon>
        <taxon>Diplomonadida</taxon>
        <taxon>Hexamitidae</taxon>
        <taxon>Hexamitinae</taxon>
        <taxon>Trepomonas</taxon>
    </lineage>
</organism>
<reference evidence="2" key="1">
    <citation type="submission" date="2015-07" db="EMBL/GenBank/DDBJ databases">
        <title>Adaptation to a free-living lifestyle via gene acquisitions in the diplomonad Trepomonas sp. PC1.</title>
        <authorList>
            <person name="Xu F."/>
            <person name="Jerlstrom-Hultqvist J."/>
            <person name="Kolisko M."/>
            <person name="Simpson A.G.B."/>
            <person name="Roger A.J."/>
            <person name="Svard S.G."/>
            <person name="Andersson J.O."/>
        </authorList>
    </citation>
    <scope>NUCLEOTIDE SEQUENCE</scope>
    <source>
        <strain evidence="2">PC1</strain>
    </source>
</reference>
<dbReference type="PANTHER" id="PTHR21580:SF59">
    <property type="entry name" value="DUF4005 DOMAIN-CONTAINING PROTEIN"/>
    <property type="match status" value="1"/>
</dbReference>